<proteinExistence type="predicted"/>
<dbReference type="Proteomes" id="UP000318313">
    <property type="component" value="Chromosome"/>
</dbReference>
<dbReference type="RefSeq" id="WP_145305330.1">
    <property type="nucleotide sequence ID" value="NZ_CP037452.1"/>
</dbReference>
<reference evidence="2 3" key="1">
    <citation type="submission" date="2019-03" db="EMBL/GenBank/DDBJ databases">
        <title>Deep-cultivation of Planctomycetes and their phenomic and genomic characterization uncovers novel biology.</title>
        <authorList>
            <person name="Wiegand S."/>
            <person name="Jogler M."/>
            <person name="Boedeker C."/>
            <person name="Pinto D."/>
            <person name="Vollmers J."/>
            <person name="Rivas-Marin E."/>
            <person name="Kohn T."/>
            <person name="Peeters S.H."/>
            <person name="Heuer A."/>
            <person name="Rast P."/>
            <person name="Oberbeckmann S."/>
            <person name="Bunk B."/>
            <person name="Jeske O."/>
            <person name="Meyerdierks A."/>
            <person name="Storesund J.E."/>
            <person name="Kallscheuer N."/>
            <person name="Luecker S."/>
            <person name="Lage O.M."/>
            <person name="Pohl T."/>
            <person name="Merkel B.J."/>
            <person name="Hornburger P."/>
            <person name="Mueller R.-W."/>
            <person name="Bruemmer F."/>
            <person name="Labrenz M."/>
            <person name="Spormann A.M."/>
            <person name="Op den Camp H."/>
            <person name="Overmann J."/>
            <person name="Amann R."/>
            <person name="Jetten M.S.M."/>
            <person name="Mascher T."/>
            <person name="Medema M.H."/>
            <person name="Devos D.P."/>
            <person name="Kaster A.-K."/>
            <person name="Ovreas L."/>
            <person name="Rohde M."/>
            <person name="Galperin M.Y."/>
            <person name="Jogler C."/>
        </authorList>
    </citation>
    <scope>NUCLEOTIDE SEQUENCE [LARGE SCALE GENOMIC DNA]</scope>
    <source>
        <strain evidence="2 3">Enr17</strain>
    </source>
</reference>
<sequence>MKHIDEEKLESDLPYRFQYLAEFIGIGEDDLKAVHAAAGAVAPLVPGLVDAVYDQLFRYDCTKRHFVPRQHGYEGEIPESIETLTLDHEMIQFRKQHLARYLETLVTKPYDEKMVQYLDLVGKIHTPKAGSKDLDVPLVQMNALMGFVSNALVSSILGLNLDRETEVKTLAAFNKLLWLQNDLITRHYQAS</sequence>
<protein>
    <recommendedName>
        <fullName evidence="1">Globin-sensor domain-containing protein</fullName>
    </recommendedName>
</protein>
<gene>
    <name evidence="2" type="ORF">Enr17x_01350</name>
</gene>
<evidence type="ECO:0000313" key="3">
    <source>
        <dbReference type="Proteomes" id="UP000318313"/>
    </source>
</evidence>
<dbReference type="PANTHER" id="PTHR42071:SF1">
    <property type="entry name" value="GLOBIN-SENSOR DOMAIN-CONTAINING PROTEIN"/>
    <property type="match status" value="1"/>
</dbReference>
<evidence type="ECO:0000259" key="1">
    <source>
        <dbReference type="Pfam" id="PF11563"/>
    </source>
</evidence>
<dbReference type="InterPro" id="IPR012292">
    <property type="entry name" value="Globin/Proto"/>
</dbReference>
<accession>A0A518I4W1</accession>
<evidence type="ECO:0000313" key="2">
    <source>
        <dbReference type="EMBL" id="QDV48126.1"/>
    </source>
</evidence>
<organism evidence="2 3">
    <name type="scientific">Gimesia fumaroli</name>
    <dbReference type="NCBI Taxonomy" id="2527976"/>
    <lineage>
        <taxon>Bacteria</taxon>
        <taxon>Pseudomonadati</taxon>
        <taxon>Planctomycetota</taxon>
        <taxon>Planctomycetia</taxon>
        <taxon>Planctomycetales</taxon>
        <taxon>Planctomycetaceae</taxon>
        <taxon>Gimesia</taxon>
    </lineage>
</organism>
<feature type="domain" description="Globin-sensor" evidence="1">
    <location>
        <begin position="15"/>
        <end position="190"/>
    </location>
</feature>
<dbReference type="KEGG" id="gfm:Enr17x_01350"/>
<dbReference type="GO" id="GO:0019825">
    <property type="term" value="F:oxygen binding"/>
    <property type="evidence" value="ECO:0007669"/>
    <property type="project" value="InterPro"/>
</dbReference>
<dbReference type="GO" id="GO:0020037">
    <property type="term" value="F:heme binding"/>
    <property type="evidence" value="ECO:0007669"/>
    <property type="project" value="InterPro"/>
</dbReference>
<keyword evidence="3" id="KW-1185">Reference proteome</keyword>
<name>A0A518I4W1_9PLAN</name>
<dbReference type="OrthoDB" id="267853at2"/>
<dbReference type="EMBL" id="CP037452">
    <property type="protein sequence ID" value="QDV48126.1"/>
    <property type="molecule type" value="Genomic_DNA"/>
</dbReference>
<dbReference type="AlphaFoldDB" id="A0A518I4W1"/>
<dbReference type="Gene3D" id="1.10.490.10">
    <property type="entry name" value="Globins"/>
    <property type="match status" value="1"/>
</dbReference>
<dbReference type="PANTHER" id="PTHR42071">
    <property type="entry name" value="PROTOGLOBIN DOMAIN-CONTAINING PROTEIN"/>
    <property type="match status" value="1"/>
</dbReference>
<dbReference type="InterPro" id="IPR044398">
    <property type="entry name" value="Globin-sensor_dom"/>
</dbReference>
<dbReference type="Pfam" id="PF11563">
    <property type="entry name" value="Protoglobin"/>
    <property type="match status" value="1"/>
</dbReference>